<keyword evidence="4" id="KW-1185">Reference proteome</keyword>
<evidence type="ECO:0000313" key="3">
    <source>
        <dbReference type="EMBL" id="CAL1543676.1"/>
    </source>
</evidence>
<dbReference type="PANTHER" id="PTHR13602">
    <property type="entry name" value="UPF0488 PROTEIN C8ORF33"/>
    <property type="match status" value="1"/>
</dbReference>
<comment type="caution">
    <text evidence="3">The sequence shown here is derived from an EMBL/GenBank/DDBJ whole genome shotgun (WGS) entry which is preliminary data.</text>
</comment>
<protein>
    <submittedName>
        <fullName evidence="3">Uncharacterized protein</fullName>
    </submittedName>
</protein>
<sequence length="253" mass="28214">METTSGEVNRFAEELHWCITQLEVGLQRQTLDPKQIAETIKILKILKSSKSPMVKKRQAMRNALGDYRKKMKQDEAKTLSGLRHSKFQPLGNSKVFSKSKFIKQSHTKQKNGVLGINLTDLTIDNTDKSPHQLSDNTQISAVLCPEDESLDAGVMMPCSSKSHRNAVSFKFIPSDNSYCFGFDSKPTETSVHGQGVTNHASEYGGRDVTRGHDSTNLGATEAKVTQKKGINFYSYEHSSNDFSFNFETPINTS</sequence>
<dbReference type="Proteomes" id="UP001497497">
    <property type="component" value="Unassembled WGS sequence"/>
</dbReference>
<name>A0AAV2IC14_LYMST</name>
<feature type="compositionally biased region" description="Polar residues" evidence="2">
    <location>
        <begin position="191"/>
        <end position="200"/>
    </location>
</feature>
<feature type="compositionally biased region" description="Basic and acidic residues" evidence="2">
    <location>
        <begin position="204"/>
        <end position="213"/>
    </location>
</feature>
<dbReference type="EMBL" id="CAXITT010000570">
    <property type="protein sequence ID" value="CAL1543676.1"/>
    <property type="molecule type" value="Genomic_DNA"/>
</dbReference>
<reference evidence="3 4" key="1">
    <citation type="submission" date="2024-04" db="EMBL/GenBank/DDBJ databases">
        <authorList>
            <consortium name="Genoscope - CEA"/>
            <person name="William W."/>
        </authorList>
    </citation>
    <scope>NUCLEOTIDE SEQUENCE [LARGE SCALE GENOMIC DNA]</scope>
</reference>
<organism evidence="3 4">
    <name type="scientific">Lymnaea stagnalis</name>
    <name type="common">Great pond snail</name>
    <name type="synonym">Helix stagnalis</name>
    <dbReference type="NCBI Taxonomy" id="6523"/>
    <lineage>
        <taxon>Eukaryota</taxon>
        <taxon>Metazoa</taxon>
        <taxon>Spiralia</taxon>
        <taxon>Lophotrochozoa</taxon>
        <taxon>Mollusca</taxon>
        <taxon>Gastropoda</taxon>
        <taxon>Heterobranchia</taxon>
        <taxon>Euthyneura</taxon>
        <taxon>Panpulmonata</taxon>
        <taxon>Hygrophila</taxon>
        <taxon>Lymnaeoidea</taxon>
        <taxon>Lymnaeidae</taxon>
        <taxon>Lymnaea</taxon>
    </lineage>
</organism>
<evidence type="ECO:0000256" key="2">
    <source>
        <dbReference type="SAM" id="MobiDB-lite"/>
    </source>
</evidence>
<accession>A0AAV2IC14</accession>
<proteinExistence type="inferred from homology"/>
<dbReference type="AlphaFoldDB" id="A0AAV2IC14"/>
<evidence type="ECO:0000256" key="1">
    <source>
        <dbReference type="ARBA" id="ARBA00005707"/>
    </source>
</evidence>
<gene>
    <name evidence="3" type="ORF">GSLYS_00017210001</name>
</gene>
<dbReference type="PANTHER" id="PTHR13602:SF2">
    <property type="entry name" value="UPF0488 PROTEIN C8ORF33"/>
    <property type="match status" value="1"/>
</dbReference>
<dbReference type="Pfam" id="PF15393">
    <property type="entry name" value="DUF4615"/>
    <property type="match status" value="1"/>
</dbReference>
<feature type="region of interest" description="Disordered" evidence="2">
    <location>
        <begin position="191"/>
        <end position="215"/>
    </location>
</feature>
<evidence type="ECO:0000313" key="4">
    <source>
        <dbReference type="Proteomes" id="UP001497497"/>
    </source>
</evidence>
<comment type="similarity">
    <text evidence="1">Belongs to the UPF0488 family.</text>
</comment>
<dbReference type="InterPro" id="IPR029274">
    <property type="entry name" value="DUF4615"/>
</dbReference>